<dbReference type="EMBL" id="LNQE01000859">
    <property type="protein sequence ID" value="KUG24150.1"/>
    <property type="molecule type" value="Genomic_DNA"/>
</dbReference>
<dbReference type="AlphaFoldDB" id="A0A0W8FTH2"/>
<comment type="caution">
    <text evidence="1">The sequence shown here is derived from an EMBL/GenBank/DDBJ whole genome shotgun (WGS) entry which is preliminary data.</text>
</comment>
<gene>
    <name evidence="1" type="ORF">ASZ90_006041</name>
</gene>
<protein>
    <submittedName>
        <fullName evidence="1">Uncharacterized protein</fullName>
    </submittedName>
</protein>
<proteinExistence type="predicted"/>
<evidence type="ECO:0000313" key="1">
    <source>
        <dbReference type="EMBL" id="KUG24150.1"/>
    </source>
</evidence>
<accession>A0A0W8FTH2</accession>
<reference evidence="1" key="1">
    <citation type="journal article" date="2015" name="Proc. Natl. Acad. Sci. U.S.A.">
        <title>Networks of energetic and metabolic interactions define dynamics in microbial communities.</title>
        <authorList>
            <person name="Embree M."/>
            <person name="Liu J.K."/>
            <person name="Al-Bassam M.M."/>
            <person name="Zengler K."/>
        </authorList>
    </citation>
    <scope>NUCLEOTIDE SEQUENCE</scope>
</reference>
<organism evidence="1">
    <name type="scientific">hydrocarbon metagenome</name>
    <dbReference type="NCBI Taxonomy" id="938273"/>
    <lineage>
        <taxon>unclassified sequences</taxon>
        <taxon>metagenomes</taxon>
        <taxon>ecological metagenomes</taxon>
    </lineage>
</organism>
<name>A0A0W8FTH2_9ZZZZ</name>
<sequence>MTLAVTDMVNKFFKYTKLSELKKRNLGGGAPLAGSGGFSPQYEIPRIEGRMQFPVRDKDVLLWG</sequence>